<dbReference type="CDD" id="cd01392">
    <property type="entry name" value="HTH_LacI"/>
    <property type="match status" value="1"/>
</dbReference>
<name>A0ABZ2SMX0_9ENTE</name>
<dbReference type="RefSeq" id="WP_207940674.1">
    <property type="nucleotide sequence ID" value="NZ_CP147251.1"/>
</dbReference>
<dbReference type="PROSITE" id="PS50932">
    <property type="entry name" value="HTH_LACI_2"/>
    <property type="match status" value="1"/>
</dbReference>
<dbReference type="PANTHER" id="PTHR30146">
    <property type="entry name" value="LACI-RELATED TRANSCRIPTIONAL REPRESSOR"/>
    <property type="match status" value="1"/>
</dbReference>
<gene>
    <name evidence="6" type="ORF">DOK78_001799</name>
</gene>
<protein>
    <submittedName>
        <fullName evidence="6">LacI family transcriptional regulator</fullName>
    </submittedName>
</protein>
<dbReference type="InterPro" id="IPR010982">
    <property type="entry name" value="Lambda_DNA-bd_dom_sf"/>
</dbReference>
<dbReference type="CDD" id="cd06291">
    <property type="entry name" value="PBP1_Qymf-like"/>
    <property type="match status" value="1"/>
</dbReference>
<accession>A0ABZ2SMX0</accession>
<keyword evidence="3" id="KW-0238">DNA-binding</keyword>
<keyword evidence="4" id="KW-0804">Transcription</keyword>
<dbReference type="InterPro" id="IPR000843">
    <property type="entry name" value="HTH_LacI"/>
</dbReference>
<dbReference type="InterPro" id="IPR046335">
    <property type="entry name" value="LacI/GalR-like_sensor"/>
</dbReference>
<dbReference type="Proteomes" id="UP000664701">
    <property type="component" value="Chromosome"/>
</dbReference>
<keyword evidence="2" id="KW-0805">Transcription regulation</keyword>
<dbReference type="InterPro" id="IPR028082">
    <property type="entry name" value="Peripla_BP_I"/>
</dbReference>
<evidence type="ECO:0000259" key="5">
    <source>
        <dbReference type="PROSITE" id="PS50932"/>
    </source>
</evidence>
<sequence length="339" mass="37935">MTEKRMSIKELAKITGYSVATVSRVLNNKEGKFSEKTREKILAVIEETNYETNSIAKSLRMQRTNTVGVILPDLSNAFFARLVQEIETLLSSKGMTLIICTTNQEKEKEVQYLKMLEGKMVDGIIMISGNNSSLNPVFIKNKGVVFIDRDNSSENNISSVHSDHRYGGKIACQKLIANGCKKIAFVTQEDVQITQKIFEGVLQTTKKQSIKFDESNSILITSDDKFSKTGASNSIISGLIKENNFDYDGVICTDDRLAIGVILALQAHNKKVPEEVKVIGYGNDPIAKYFTPSLSSIRQDYLHLARESVNELLYRIENKAEKSYDITIPVSLINRQTTI</sequence>
<dbReference type="Pfam" id="PF13377">
    <property type="entry name" value="Peripla_BP_3"/>
    <property type="match status" value="1"/>
</dbReference>
<evidence type="ECO:0000256" key="1">
    <source>
        <dbReference type="ARBA" id="ARBA00022491"/>
    </source>
</evidence>
<dbReference type="Gene3D" id="3.40.50.2300">
    <property type="match status" value="2"/>
</dbReference>
<evidence type="ECO:0000256" key="2">
    <source>
        <dbReference type="ARBA" id="ARBA00023015"/>
    </source>
</evidence>
<dbReference type="SMART" id="SM00354">
    <property type="entry name" value="HTH_LACI"/>
    <property type="match status" value="1"/>
</dbReference>
<dbReference type="Gene3D" id="1.10.260.40">
    <property type="entry name" value="lambda repressor-like DNA-binding domains"/>
    <property type="match status" value="1"/>
</dbReference>
<evidence type="ECO:0000313" key="6">
    <source>
        <dbReference type="EMBL" id="WYJ77161.1"/>
    </source>
</evidence>
<keyword evidence="1" id="KW-0678">Repressor</keyword>
<reference evidence="6 7" key="2">
    <citation type="submission" date="2024-03" db="EMBL/GenBank/DDBJ databases">
        <title>The Genome Sequence of Enterococcus sp. DIV2402.</title>
        <authorList>
            <consortium name="The Broad Institute Genomics Platform"/>
            <consortium name="The Broad Institute Microbial Omics Core"/>
            <consortium name="The Broad Institute Genomic Center for Infectious Diseases"/>
            <person name="Earl A."/>
            <person name="Manson A."/>
            <person name="Gilmore M."/>
            <person name="Schwartman J."/>
            <person name="Shea T."/>
            <person name="Abouelleil A."/>
            <person name="Cao P."/>
            <person name="Chapman S."/>
            <person name="Cusick C."/>
            <person name="Young S."/>
            <person name="Neafsey D."/>
            <person name="Nusbaum C."/>
            <person name="Birren B."/>
        </authorList>
    </citation>
    <scope>NUCLEOTIDE SEQUENCE [LARGE SCALE GENOMIC DNA]</scope>
    <source>
        <strain evidence="6 7">DIV2402</strain>
    </source>
</reference>
<dbReference type="SUPFAM" id="SSF53822">
    <property type="entry name" value="Periplasmic binding protein-like I"/>
    <property type="match status" value="1"/>
</dbReference>
<dbReference type="EMBL" id="CP147251">
    <property type="protein sequence ID" value="WYJ77161.1"/>
    <property type="molecule type" value="Genomic_DNA"/>
</dbReference>
<proteinExistence type="predicted"/>
<evidence type="ECO:0000256" key="4">
    <source>
        <dbReference type="ARBA" id="ARBA00023163"/>
    </source>
</evidence>
<organism evidence="6 7">
    <name type="scientific">Candidatus Enterococcus lowellii</name>
    <dbReference type="NCBI Taxonomy" id="2230877"/>
    <lineage>
        <taxon>Bacteria</taxon>
        <taxon>Bacillati</taxon>
        <taxon>Bacillota</taxon>
        <taxon>Bacilli</taxon>
        <taxon>Lactobacillales</taxon>
        <taxon>Enterococcaceae</taxon>
        <taxon>Enterococcus</taxon>
    </lineage>
</organism>
<dbReference type="Pfam" id="PF00356">
    <property type="entry name" value="LacI"/>
    <property type="match status" value="1"/>
</dbReference>
<keyword evidence="7" id="KW-1185">Reference proteome</keyword>
<evidence type="ECO:0000313" key="7">
    <source>
        <dbReference type="Proteomes" id="UP000664701"/>
    </source>
</evidence>
<reference evidence="6 7" key="1">
    <citation type="submission" date="2021-03" db="EMBL/GenBank/DDBJ databases">
        <authorList>
            <person name="Gilmore M.S."/>
            <person name="Schwartzman J."/>
            <person name="Van Tyne D."/>
            <person name="Martin M."/>
            <person name="Earl A.M."/>
            <person name="Manson A.L."/>
            <person name="Straub T."/>
            <person name="Salamzade R."/>
            <person name="Saavedra J."/>
            <person name="Lebreton F."/>
            <person name="Prichula J."/>
            <person name="Schaufler K."/>
            <person name="Gaca A."/>
            <person name="Sgardioli B."/>
            <person name="Wagenaar J."/>
            <person name="Strong T."/>
        </authorList>
    </citation>
    <scope>NUCLEOTIDE SEQUENCE [LARGE SCALE GENOMIC DNA]</scope>
    <source>
        <strain evidence="6 7">DIV2402</strain>
    </source>
</reference>
<dbReference type="SUPFAM" id="SSF47413">
    <property type="entry name" value="lambda repressor-like DNA-binding domains"/>
    <property type="match status" value="1"/>
</dbReference>
<dbReference type="PANTHER" id="PTHR30146:SF95">
    <property type="entry name" value="RIBOSE OPERON REPRESSOR"/>
    <property type="match status" value="1"/>
</dbReference>
<feature type="domain" description="HTH lacI-type" evidence="5">
    <location>
        <begin position="6"/>
        <end position="61"/>
    </location>
</feature>
<evidence type="ECO:0000256" key="3">
    <source>
        <dbReference type="ARBA" id="ARBA00023125"/>
    </source>
</evidence>